<dbReference type="SMART" id="SM00451">
    <property type="entry name" value="ZnF_U1"/>
    <property type="match status" value="2"/>
</dbReference>
<gene>
    <name evidence="7" type="ORF">ASPWEDRAFT_60727</name>
</gene>
<keyword evidence="3" id="KW-0862">Zinc</keyword>
<evidence type="ECO:0000256" key="3">
    <source>
        <dbReference type="ARBA" id="ARBA00022833"/>
    </source>
</evidence>
<dbReference type="PANTHER" id="PTHR44029:SF1">
    <property type="entry name" value="DNAJ HOMOLOG SUBFAMILY C MEMBER 21"/>
    <property type="match status" value="1"/>
</dbReference>
<dbReference type="Proteomes" id="UP000184383">
    <property type="component" value="Unassembled WGS sequence"/>
</dbReference>
<keyword evidence="2 4" id="KW-0863">Zinc-finger</keyword>
<dbReference type="GeneID" id="63754381"/>
<dbReference type="PANTHER" id="PTHR44029">
    <property type="entry name" value="DNAJ HOMOLOG SUBFAMILY C MEMBER 21"/>
    <property type="match status" value="1"/>
</dbReference>
<dbReference type="InterPro" id="IPR013087">
    <property type="entry name" value="Znf_C2H2_type"/>
</dbReference>
<dbReference type="InterPro" id="IPR036869">
    <property type="entry name" value="J_dom_sf"/>
</dbReference>
<dbReference type="InterPro" id="IPR022755">
    <property type="entry name" value="Znf_C2H2_jaz"/>
</dbReference>
<dbReference type="InterPro" id="IPR054076">
    <property type="entry name" value="ZUO1-like_ZHD"/>
</dbReference>
<dbReference type="EMBL" id="KV878213">
    <property type="protein sequence ID" value="OJJ34312.1"/>
    <property type="molecule type" value="Genomic_DNA"/>
</dbReference>
<dbReference type="InterPro" id="IPR051964">
    <property type="entry name" value="Chaperone_stress_response"/>
</dbReference>
<proteinExistence type="predicted"/>
<feature type="compositionally biased region" description="Low complexity" evidence="5">
    <location>
        <begin position="250"/>
        <end position="265"/>
    </location>
</feature>
<dbReference type="PROSITE" id="PS00636">
    <property type="entry name" value="DNAJ_1"/>
    <property type="match status" value="1"/>
</dbReference>
<evidence type="ECO:0000313" key="8">
    <source>
        <dbReference type="Proteomes" id="UP000184383"/>
    </source>
</evidence>
<dbReference type="Pfam" id="PF12874">
    <property type="entry name" value="zf-met"/>
    <property type="match status" value="1"/>
</dbReference>
<dbReference type="PROSITE" id="PS00028">
    <property type="entry name" value="ZINC_FINGER_C2H2_1"/>
    <property type="match status" value="2"/>
</dbReference>
<dbReference type="GO" id="GO:0003676">
    <property type="term" value="F:nucleic acid binding"/>
    <property type="evidence" value="ECO:0007669"/>
    <property type="project" value="InterPro"/>
</dbReference>
<evidence type="ECO:0000256" key="4">
    <source>
        <dbReference type="PROSITE-ProRule" id="PRU00042"/>
    </source>
</evidence>
<dbReference type="Gene3D" id="3.30.160.60">
    <property type="entry name" value="Classic Zinc Finger"/>
    <property type="match status" value="1"/>
</dbReference>
<organism evidence="7 8">
    <name type="scientific">Aspergillus wentii DTO 134E9</name>
    <dbReference type="NCBI Taxonomy" id="1073089"/>
    <lineage>
        <taxon>Eukaryota</taxon>
        <taxon>Fungi</taxon>
        <taxon>Dikarya</taxon>
        <taxon>Ascomycota</taxon>
        <taxon>Pezizomycotina</taxon>
        <taxon>Eurotiomycetes</taxon>
        <taxon>Eurotiomycetidae</taxon>
        <taxon>Eurotiales</taxon>
        <taxon>Aspergillaceae</taxon>
        <taxon>Aspergillus</taxon>
        <taxon>Aspergillus subgen. Cremei</taxon>
    </lineage>
</organism>
<dbReference type="AlphaFoldDB" id="A0A1L9RHB0"/>
<dbReference type="SMART" id="SM00355">
    <property type="entry name" value="ZnF_C2H2"/>
    <property type="match status" value="2"/>
</dbReference>
<dbReference type="InterPro" id="IPR003604">
    <property type="entry name" value="Matrin/U1-like-C_Znf_C2H2"/>
</dbReference>
<dbReference type="SUPFAM" id="SSF46565">
    <property type="entry name" value="Chaperone J-domain"/>
    <property type="match status" value="1"/>
</dbReference>
<dbReference type="GO" id="GO:0005737">
    <property type="term" value="C:cytoplasm"/>
    <property type="evidence" value="ECO:0007669"/>
    <property type="project" value="TreeGrafter"/>
</dbReference>
<evidence type="ECO:0000256" key="5">
    <source>
        <dbReference type="SAM" id="MobiDB-lite"/>
    </source>
</evidence>
<dbReference type="InterPro" id="IPR001623">
    <property type="entry name" value="DnaJ_domain"/>
</dbReference>
<dbReference type="Gene3D" id="1.10.287.110">
    <property type="entry name" value="DnaJ domain"/>
    <property type="match status" value="1"/>
</dbReference>
<dbReference type="GO" id="GO:0008270">
    <property type="term" value="F:zinc ion binding"/>
    <property type="evidence" value="ECO:0007669"/>
    <property type="project" value="UniProtKB-KW"/>
</dbReference>
<dbReference type="OrthoDB" id="5894at2759"/>
<dbReference type="RefSeq" id="XP_040687988.1">
    <property type="nucleotide sequence ID" value="XM_040838533.1"/>
</dbReference>
<dbReference type="Pfam" id="PF12171">
    <property type="entry name" value="zf-C2H2_jaz"/>
    <property type="match status" value="1"/>
</dbReference>
<dbReference type="InterPro" id="IPR018253">
    <property type="entry name" value="DnaJ_domain_CS"/>
</dbReference>
<feature type="compositionally biased region" description="Acidic residues" evidence="5">
    <location>
        <begin position="281"/>
        <end position="291"/>
    </location>
</feature>
<dbReference type="VEuPathDB" id="FungiDB:ASPWEDRAFT_60727"/>
<evidence type="ECO:0000256" key="1">
    <source>
        <dbReference type="ARBA" id="ARBA00022723"/>
    </source>
</evidence>
<evidence type="ECO:0000259" key="6">
    <source>
        <dbReference type="PROSITE" id="PS50157"/>
    </source>
</evidence>
<protein>
    <recommendedName>
        <fullName evidence="6">C2H2-type domain-containing protein</fullName>
    </recommendedName>
</protein>
<dbReference type="InterPro" id="IPR036236">
    <property type="entry name" value="Znf_C2H2_sf"/>
</dbReference>
<reference evidence="8" key="1">
    <citation type="journal article" date="2017" name="Genome Biol.">
        <title>Comparative genomics reveals high biological diversity and specific adaptations in the industrially and medically important fungal genus Aspergillus.</title>
        <authorList>
            <person name="de Vries R.P."/>
            <person name="Riley R."/>
            <person name="Wiebenga A."/>
            <person name="Aguilar-Osorio G."/>
            <person name="Amillis S."/>
            <person name="Uchima C.A."/>
            <person name="Anderluh G."/>
            <person name="Asadollahi M."/>
            <person name="Askin M."/>
            <person name="Barry K."/>
            <person name="Battaglia E."/>
            <person name="Bayram O."/>
            <person name="Benocci T."/>
            <person name="Braus-Stromeyer S.A."/>
            <person name="Caldana C."/>
            <person name="Canovas D."/>
            <person name="Cerqueira G.C."/>
            <person name="Chen F."/>
            <person name="Chen W."/>
            <person name="Choi C."/>
            <person name="Clum A."/>
            <person name="Dos Santos R.A."/>
            <person name="Damasio A.R."/>
            <person name="Diallinas G."/>
            <person name="Emri T."/>
            <person name="Fekete E."/>
            <person name="Flipphi M."/>
            <person name="Freyberg S."/>
            <person name="Gallo A."/>
            <person name="Gournas C."/>
            <person name="Habgood R."/>
            <person name="Hainaut M."/>
            <person name="Harispe M.L."/>
            <person name="Henrissat B."/>
            <person name="Hilden K.S."/>
            <person name="Hope R."/>
            <person name="Hossain A."/>
            <person name="Karabika E."/>
            <person name="Karaffa L."/>
            <person name="Karanyi Z."/>
            <person name="Krasevec N."/>
            <person name="Kuo A."/>
            <person name="Kusch H."/>
            <person name="LaButti K."/>
            <person name="Lagendijk E.L."/>
            <person name="Lapidus A."/>
            <person name="Levasseur A."/>
            <person name="Lindquist E."/>
            <person name="Lipzen A."/>
            <person name="Logrieco A.F."/>
            <person name="MacCabe A."/>
            <person name="Maekelae M.R."/>
            <person name="Malavazi I."/>
            <person name="Melin P."/>
            <person name="Meyer V."/>
            <person name="Mielnichuk N."/>
            <person name="Miskei M."/>
            <person name="Molnar A.P."/>
            <person name="Mule G."/>
            <person name="Ngan C.Y."/>
            <person name="Orejas M."/>
            <person name="Orosz E."/>
            <person name="Ouedraogo J.P."/>
            <person name="Overkamp K.M."/>
            <person name="Park H.-S."/>
            <person name="Perrone G."/>
            <person name="Piumi F."/>
            <person name="Punt P.J."/>
            <person name="Ram A.F."/>
            <person name="Ramon A."/>
            <person name="Rauscher S."/>
            <person name="Record E."/>
            <person name="Riano-Pachon D.M."/>
            <person name="Robert V."/>
            <person name="Roehrig J."/>
            <person name="Ruller R."/>
            <person name="Salamov A."/>
            <person name="Salih N.S."/>
            <person name="Samson R.A."/>
            <person name="Sandor E."/>
            <person name="Sanguinetti M."/>
            <person name="Schuetze T."/>
            <person name="Sepcic K."/>
            <person name="Shelest E."/>
            <person name="Sherlock G."/>
            <person name="Sophianopoulou V."/>
            <person name="Squina F.M."/>
            <person name="Sun H."/>
            <person name="Susca A."/>
            <person name="Todd R.B."/>
            <person name="Tsang A."/>
            <person name="Unkles S.E."/>
            <person name="van de Wiele N."/>
            <person name="van Rossen-Uffink D."/>
            <person name="Oliveira J.V."/>
            <person name="Vesth T.C."/>
            <person name="Visser J."/>
            <person name="Yu J.-H."/>
            <person name="Zhou M."/>
            <person name="Andersen M.R."/>
            <person name="Archer D.B."/>
            <person name="Baker S.E."/>
            <person name="Benoit I."/>
            <person name="Brakhage A.A."/>
            <person name="Braus G.H."/>
            <person name="Fischer R."/>
            <person name="Frisvad J.C."/>
            <person name="Goldman G.H."/>
            <person name="Houbraken J."/>
            <person name="Oakley B."/>
            <person name="Pocsi I."/>
            <person name="Scazzocchio C."/>
            <person name="Seiboth B."/>
            <person name="vanKuyk P.A."/>
            <person name="Wortman J."/>
            <person name="Dyer P.S."/>
            <person name="Grigoriev I.V."/>
        </authorList>
    </citation>
    <scope>NUCLEOTIDE SEQUENCE [LARGE SCALE GENOMIC DNA]</scope>
    <source>
        <strain evidence="8">DTO 134E9</strain>
    </source>
</reference>
<dbReference type="STRING" id="1073089.A0A1L9RHB0"/>
<name>A0A1L9RHB0_ASPWE</name>
<feature type="domain" description="C2H2-type" evidence="6">
    <location>
        <begin position="296"/>
        <end position="320"/>
    </location>
</feature>
<evidence type="ECO:0000256" key="2">
    <source>
        <dbReference type="ARBA" id="ARBA00022771"/>
    </source>
</evidence>
<accession>A0A1L9RHB0</accession>
<feature type="domain" description="C2H2-type" evidence="6">
    <location>
        <begin position="442"/>
        <end position="471"/>
    </location>
</feature>
<dbReference type="SUPFAM" id="SSF57667">
    <property type="entry name" value="beta-beta-alpha zinc fingers"/>
    <property type="match status" value="1"/>
</dbReference>
<dbReference type="CDD" id="cd06257">
    <property type="entry name" value="DnaJ"/>
    <property type="match status" value="1"/>
</dbReference>
<keyword evidence="1" id="KW-0479">Metal-binding</keyword>
<dbReference type="Pfam" id="PF21884">
    <property type="entry name" value="ZUO1-like_ZHD"/>
    <property type="match status" value="1"/>
</dbReference>
<feature type="region of interest" description="Disordered" evidence="5">
    <location>
        <begin position="234"/>
        <end position="291"/>
    </location>
</feature>
<dbReference type="PROSITE" id="PS50157">
    <property type="entry name" value="ZINC_FINGER_C2H2_2"/>
    <property type="match status" value="2"/>
</dbReference>
<sequence length="475" mass="54561">MGQYHSTGSQKGTESNEGGLKEKVDYYELLDVQQSASGEENYGNSESATKLFAEIQSAYEVLSDPHERTWYDSHRDVFLGSDGNSGQDCYSYNTRMTTSSDILKLFAKFSPRMDFSDNKTGFFGGLRETFARLALEEETASNWDSTDTIYYPGFGSRDDDFEGVVRPFYAAWSGFSTKKSYAWKDVYRYSEAPDRRVRRLMEKENKRLREEGIREFNDAVRSLVAFVKKRDPRYKANAQTESQRQEHLRQSTAAQAARSRAVNQSKLRGHVTPDWAKSEEPEYDQNDSSDNETEHFECVVCHKNFKSQKQFEAHERSKKHLKAVKQLRWEMLVQDQQWNLDADASDWGENIISHVEQQQNTVFEFDDADADYASREAVEDRLLSEEHAIREDNHDEIDTLSHNFCSSYINKPAPMALSKMGKAKQKRARKAAQKAAGELTGLNCTICNASFPSRTQLFSHIRELGHAEPIQRQYG</sequence>
<evidence type="ECO:0000313" key="7">
    <source>
        <dbReference type="EMBL" id="OJJ34312.1"/>
    </source>
</evidence>
<keyword evidence="8" id="KW-1185">Reference proteome</keyword>